<comment type="caution">
    <text evidence="1">The sequence shown here is derived from an EMBL/GenBank/DDBJ whole genome shotgun (WGS) entry which is preliminary data.</text>
</comment>
<sequence length="153" mass="17412">MLTAMGTDAMPQSSPHLTRNATQTALIAAFRLLFSKARRFYQHHAETTDHHNLRRHFCALAELHQHMLYLLPAAQSQCKALQAMTAWDELGAWYDNKRSPASLSTIQHQLVKQLQLQKAVIRKLDLGLYQHSLLHFTASLQIAADQLAEFSPR</sequence>
<keyword evidence="2" id="KW-1185">Reference proteome</keyword>
<accession>A0A3P3QSJ7</accession>
<dbReference type="AlphaFoldDB" id="A0A3P3QSJ7"/>
<dbReference type="OrthoDB" id="5770547at2"/>
<name>A0A3P3QSJ7_9GAMM</name>
<dbReference type="RefSeq" id="WP_125060847.1">
    <property type="nucleotide sequence ID" value="NZ_LAVS01000005.1"/>
</dbReference>
<dbReference type="EMBL" id="RRCF01000001">
    <property type="protein sequence ID" value="RRJ24045.1"/>
    <property type="molecule type" value="Genomic_DNA"/>
</dbReference>
<proteinExistence type="predicted"/>
<reference evidence="1 2" key="1">
    <citation type="submission" date="2018-11" db="EMBL/GenBank/DDBJ databases">
        <title>Draft genome analysis of Rheinheimera mesophila isolated from an industrial waste site.</title>
        <authorList>
            <person name="Yu Q."/>
            <person name="Qi Y."/>
            <person name="Zhang H."/>
            <person name="Lu Y."/>
            <person name="Pu J."/>
        </authorList>
    </citation>
    <scope>NUCLEOTIDE SEQUENCE [LARGE SCALE GENOMIC DNA]</scope>
    <source>
        <strain evidence="1 2">IITR13</strain>
    </source>
</reference>
<organism evidence="1 2">
    <name type="scientific">Rheinheimera mesophila</name>
    <dbReference type="NCBI Taxonomy" id="1547515"/>
    <lineage>
        <taxon>Bacteria</taxon>
        <taxon>Pseudomonadati</taxon>
        <taxon>Pseudomonadota</taxon>
        <taxon>Gammaproteobacteria</taxon>
        <taxon>Chromatiales</taxon>
        <taxon>Chromatiaceae</taxon>
        <taxon>Rheinheimera</taxon>
    </lineage>
</organism>
<evidence type="ECO:0008006" key="3">
    <source>
        <dbReference type="Google" id="ProtNLM"/>
    </source>
</evidence>
<protein>
    <recommendedName>
        <fullName evidence="3">DUF2383 domain-containing protein</fullName>
    </recommendedName>
</protein>
<evidence type="ECO:0000313" key="2">
    <source>
        <dbReference type="Proteomes" id="UP000276260"/>
    </source>
</evidence>
<dbReference type="Proteomes" id="UP000276260">
    <property type="component" value="Unassembled WGS sequence"/>
</dbReference>
<evidence type="ECO:0000313" key="1">
    <source>
        <dbReference type="EMBL" id="RRJ24045.1"/>
    </source>
</evidence>
<gene>
    <name evidence="1" type="ORF">EIK76_08340</name>
</gene>